<dbReference type="Proteomes" id="UP000273405">
    <property type="component" value="Unassembled WGS sequence"/>
</dbReference>
<gene>
    <name evidence="2" type="ORF">D7X12_38045</name>
</gene>
<evidence type="ECO:0000313" key="3">
    <source>
        <dbReference type="Proteomes" id="UP000273405"/>
    </source>
</evidence>
<dbReference type="EMBL" id="RAWG01000439">
    <property type="protein sequence ID" value="RKH31795.1"/>
    <property type="molecule type" value="Genomic_DNA"/>
</dbReference>
<evidence type="ECO:0000256" key="1">
    <source>
        <dbReference type="SAM" id="MobiDB-lite"/>
    </source>
</evidence>
<keyword evidence="3" id="KW-1185">Reference proteome</keyword>
<sequence length="77" mass="7739">GGGGGHDGGPQCPPPKPPPHCSASCGPHGDKVRICHHAPPDEPGSKKIELCVGAPGAAAHLREHDKDTLGCCPKGHD</sequence>
<protein>
    <submittedName>
        <fullName evidence="2">Uncharacterized protein</fullName>
    </submittedName>
</protein>
<dbReference type="AlphaFoldDB" id="A0A3A8MSW6"/>
<feature type="region of interest" description="Disordered" evidence="1">
    <location>
        <begin position="1"/>
        <end position="24"/>
    </location>
</feature>
<name>A0A3A8MSW6_9BACT</name>
<evidence type="ECO:0000313" key="2">
    <source>
        <dbReference type="EMBL" id="RKH31795.1"/>
    </source>
</evidence>
<reference evidence="3" key="1">
    <citation type="submission" date="2018-09" db="EMBL/GenBank/DDBJ databases">
        <authorList>
            <person name="Livingstone P.G."/>
            <person name="Whitworth D.E."/>
        </authorList>
    </citation>
    <scope>NUCLEOTIDE SEQUENCE [LARGE SCALE GENOMIC DNA]</scope>
    <source>
        <strain evidence="3">CA040B</strain>
    </source>
</reference>
<dbReference type="OrthoDB" id="9908098at2"/>
<feature type="compositionally biased region" description="Pro residues" evidence="1">
    <location>
        <begin position="11"/>
        <end position="20"/>
    </location>
</feature>
<accession>A0A3A8MSW6</accession>
<comment type="caution">
    <text evidence="2">The sequence shown here is derived from an EMBL/GenBank/DDBJ whole genome shotgun (WGS) entry which is preliminary data.</text>
</comment>
<proteinExistence type="predicted"/>
<feature type="non-terminal residue" evidence="2">
    <location>
        <position position="1"/>
    </location>
</feature>
<organism evidence="2 3">
    <name type="scientific">Corallococcus sicarius</name>
    <dbReference type="NCBI Taxonomy" id="2316726"/>
    <lineage>
        <taxon>Bacteria</taxon>
        <taxon>Pseudomonadati</taxon>
        <taxon>Myxococcota</taxon>
        <taxon>Myxococcia</taxon>
        <taxon>Myxococcales</taxon>
        <taxon>Cystobacterineae</taxon>
        <taxon>Myxococcaceae</taxon>
        <taxon>Corallococcus</taxon>
    </lineage>
</organism>
<dbReference type="RefSeq" id="WP_158620205.1">
    <property type="nucleotide sequence ID" value="NZ_RAWG01000439.1"/>
</dbReference>